<keyword evidence="7" id="KW-0347">Helicase</keyword>
<evidence type="ECO:0000313" key="7">
    <source>
        <dbReference type="EMBL" id="MFC4599674.1"/>
    </source>
</evidence>
<feature type="compositionally biased region" description="Low complexity" evidence="4">
    <location>
        <begin position="304"/>
        <end position="343"/>
    </location>
</feature>
<dbReference type="Proteomes" id="UP001596028">
    <property type="component" value="Unassembled WGS sequence"/>
</dbReference>
<dbReference type="SUPFAM" id="SSF52540">
    <property type="entry name" value="P-loop containing nucleoside triphosphate hydrolases"/>
    <property type="match status" value="1"/>
</dbReference>
<comment type="caution">
    <text evidence="7">The sequence shown here is derived from an EMBL/GenBank/DDBJ whole genome shotgun (WGS) entry which is preliminary data.</text>
</comment>
<keyword evidence="2" id="KW-0067">ATP-binding</keyword>
<feature type="region of interest" description="Disordered" evidence="4">
    <location>
        <begin position="66"/>
        <end position="93"/>
    </location>
</feature>
<feature type="domain" description="Helicase ATP-binding" evidence="5">
    <location>
        <begin position="446"/>
        <end position="598"/>
    </location>
</feature>
<dbReference type="PANTHER" id="PTHR30580:SF1">
    <property type="entry name" value="COMF OPERON PROTEIN 1"/>
    <property type="match status" value="1"/>
</dbReference>
<dbReference type="InterPro" id="IPR014001">
    <property type="entry name" value="Helicase_ATP-bd"/>
</dbReference>
<gene>
    <name evidence="7" type="ORF">ACFO3S_15585</name>
</gene>
<keyword evidence="8" id="KW-1185">Reference proteome</keyword>
<keyword evidence="3" id="KW-0238">DNA-binding</keyword>
<dbReference type="Gene3D" id="3.40.50.300">
    <property type="entry name" value="P-loop containing nucleotide triphosphate hydrolases"/>
    <property type="match status" value="2"/>
</dbReference>
<dbReference type="Pfam" id="PF00270">
    <property type="entry name" value="DEAD"/>
    <property type="match status" value="1"/>
</dbReference>
<dbReference type="SMART" id="SM00487">
    <property type="entry name" value="DEXDc"/>
    <property type="match status" value="1"/>
</dbReference>
<accession>A0ABV9FEU9</accession>
<dbReference type="RefSeq" id="WP_378097923.1">
    <property type="nucleotide sequence ID" value="NZ_JBHSEP010000011.1"/>
</dbReference>
<dbReference type="PROSITE" id="PS51192">
    <property type="entry name" value="HELICASE_ATP_BIND_1"/>
    <property type="match status" value="1"/>
</dbReference>
<sequence>MRVIVYAVKTEIGRRAAFSIDWGTDCEFWSGRADEIVRLKEEMPLGEAERLCRVLAEEWESEARRLGSKGVKKEPRDIRRASKEKGENPVEHGDWADSLAHHAKLAGYAGEIERMRPREGAVAEPRLLEAARLASARLAGRSLLREEALQLLDAVLPGSSGVRPLAALQLAALQGAVQLAAAVAPDSAAPPTRGLRRWAERLRLARPLRGRGPGTRAQELRCRRCGSADKLRRTDCAACGQACAYCEACLTMGRSRECGLLVIGAPAAGGASAQLTARRLGDRSPSAVPTAPLAEPPIISSVNSPASRPAIPSANSSANSSVNSSASPSAIPSASSSVNSSASPSAIPSASSSVISPASPSAVPTAPLAEPPIISSVISPASRPIRPAAARAAAVRFGGILRRPATPASASQTLSAEAVRRRLIERWGLSPAQSDAAAQALAFLEDPTASRGRSFLLWAVTGAGKTEMIFPLLESVLDRGGRALVATPRRDVVLELAPRLAKAFPDRRLAVLYGGSADRWSSGELTLATTHQLLRYQEAFDLVLIDELDAFPFHNDPMLHYAAAKSGKPDGRTVYLSATPPAALQREAARGRLAYARVPVRYHRYPLPVPRRLKLPSVYEMLGRQTLPARLLRPMRQSVSRGAQLFLFVPYVKQVEPMVHLLRGRAGELGLAATAVAGTSSRDGERGGKVASFRGQSVQLLVTTTILERGVTIPRSDVFILDAHHSLFDAASLVQMAGRAGRSGDDPFGFVFFGAPEWTRSQRSAIRQIQAMNAAAGRGGYLRTDGPPTQV</sequence>
<organism evidence="7 8">
    <name type="scientific">Cohnella hongkongensis</name>
    <dbReference type="NCBI Taxonomy" id="178337"/>
    <lineage>
        <taxon>Bacteria</taxon>
        <taxon>Bacillati</taxon>
        <taxon>Bacillota</taxon>
        <taxon>Bacilli</taxon>
        <taxon>Bacillales</taxon>
        <taxon>Paenibacillaceae</taxon>
        <taxon>Cohnella</taxon>
    </lineage>
</organism>
<dbReference type="InterPro" id="IPR011545">
    <property type="entry name" value="DEAD/DEAH_box_helicase_dom"/>
</dbReference>
<feature type="domain" description="Helicase C-terminal" evidence="6">
    <location>
        <begin position="626"/>
        <end position="791"/>
    </location>
</feature>
<dbReference type="GO" id="GO:0004386">
    <property type="term" value="F:helicase activity"/>
    <property type="evidence" value="ECO:0007669"/>
    <property type="project" value="UniProtKB-KW"/>
</dbReference>
<proteinExistence type="predicted"/>
<evidence type="ECO:0000256" key="3">
    <source>
        <dbReference type="ARBA" id="ARBA00023125"/>
    </source>
</evidence>
<dbReference type="SMART" id="SM00490">
    <property type="entry name" value="HELICc"/>
    <property type="match status" value="1"/>
</dbReference>
<evidence type="ECO:0000259" key="5">
    <source>
        <dbReference type="PROSITE" id="PS51192"/>
    </source>
</evidence>
<evidence type="ECO:0000256" key="1">
    <source>
        <dbReference type="ARBA" id="ARBA00022741"/>
    </source>
</evidence>
<keyword evidence="7" id="KW-0378">Hydrolase</keyword>
<dbReference type="PROSITE" id="PS51194">
    <property type="entry name" value="HELICASE_CTER"/>
    <property type="match status" value="1"/>
</dbReference>
<dbReference type="Pfam" id="PF00271">
    <property type="entry name" value="Helicase_C"/>
    <property type="match status" value="1"/>
</dbReference>
<dbReference type="EMBL" id="JBHSEP010000011">
    <property type="protein sequence ID" value="MFC4599674.1"/>
    <property type="molecule type" value="Genomic_DNA"/>
</dbReference>
<keyword evidence="1" id="KW-0547">Nucleotide-binding</keyword>
<reference evidence="8" key="1">
    <citation type="journal article" date="2019" name="Int. J. Syst. Evol. Microbiol.">
        <title>The Global Catalogue of Microorganisms (GCM) 10K type strain sequencing project: providing services to taxonomists for standard genome sequencing and annotation.</title>
        <authorList>
            <consortium name="The Broad Institute Genomics Platform"/>
            <consortium name="The Broad Institute Genome Sequencing Center for Infectious Disease"/>
            <person name="Wu L."/>
            <person name="Ma J."/>
        </authorList>
    </citation>
    <scope>NUCLEOTIDE SEQUENCE [LARGE SCALE GENOMIC DNA]</scope>
    <source>
        <strain evidence="8">CCUG 49571</strain>
    </source>
</reference>
<evidence type="ECO:0000256" key="2">
    <source>
        <dbReference type="ARBA" id="ARBA00022840"/>
    </source>
</evidence>
<name>A0ABV9FEU9_9BACL</name>
<dbReference type="InterPro" id="IPR027417">
    <property type="entry name" value="P-loop_NTPase"/>
</dbReference>
<evidence type="ECO:0000313" key="8">
    <source>
        <dbReference type="Proteomes" id="UP001596028"/>
    </source>
</evidence>
<dbReference type="PANTHER" id="PTHR30580">
    <property type="entry name" value="PRIMOSOMAL PROTEIN N"/>
    <property type="match status" value="1"/>
</dbReference>
<evidence type="ECO:0000256" key="4">
    <source>
        <dbReference type="SAM" id="MobiDB-lite"/>
    </source>
</evidence>
<feature type="region of interest" description="Disordered" evidence="4">
    <location>
        <begin position="278"/>
        <end position="343"/>
    </location>
</feature>
<protein>
    <submittedName>
        <fullName evidence="7">Helicase-related protein</fullName>
    </submittedName>
</protein>
<evidence type="ECO:0000259" key="6">
    <source>
        <dbReference type="PROSITE" id="PS51194"/>
    </source>
</evidence>
<dbReference type="InterPro" id="IPR001650">
    <property type="entry name" value="Helicase_C-like"/>
</dbReference>